<dbReference type="Pfam" id="PF01202">
    <property type="entry name" value="SKI"/>
    <property type="match status" value="1"/>
</dbReference>
<keyword evidence="11" id="KW-0460">Magnesium</keyword>
<evidence type="ECO:0000256" key="7">
    <source>
        <dbReference type="ARBA" id="ARBA00022777"/>
    </source>
</evidence>
<dbReference type="HAMAP" id="MF_00109">
    <property type="entry name" value="Shikimate_kinase"/>
    <property type="match status" value="1"/>
</dbReference>
<feature type="binding site" evidence="11">
    <location>
        <position position="109"/>
    </location>
    <ligand>
        <name>ATP</name>
        <dbReference type="ChEBI" id="CHEBI:30616"/>
    </ligand>
</feature>
<dbReference type="KEGG" id="pbj:VN24_19895"/>
<feature type="binding site" evidence="11">
    <location>
        <position position="6"/>
    </location>
    <ligand>
        <name>Mg(2+)</name>
        <dbReference type="ChEBI" id="CHEBI:18420"/>
    </ligand>
</feature>
<feature type="binding site" evidence="11">
    <location>
        <position position="71"/>
    </location>
    <ligand>
        <name>substrate</name>
    </ligand>
</feature>
<dbReference type="GO" id="GO:0004765">
    <property type="term" value="F:shikimate kinase activity"/>
    <property type="evidence" value="ECO:0007669"/>
    <property type="project" value="UniProtKB-UniRule"/>
</dbReference>
<dbReference type="Proteomes" id="UP000032633">
    <property type="component" value="Chromosome"/>
</dbReference>
<comment type="similarity">
    <text evidence="2 11">Belongs to the shikimate kinase family.</text>
</comment>
<name>A0A0D5NRB0_9BACL</name>
<dbReference type="GO" id="GO:0000287">
    <property type="term" value="F:magnesium ion binding"/>
    <property type="evidence" value="ECO:0007669"/>
    <property type="project" value="UniProtKB-UniRule"/>
</dbReference>
<dbReference type="GO" id="GO:0009423">
    <property type="term" value="P:chorismate biosynthetic process"/>
    <property type="evidence" value="ECO:0007669"/>
    <property type="project" value="UniProtKB-UniRule"/>
</dbReference>
<evidence type="ECO:0000313" key="12">
    <source>
        <dbReference type="EMBL" id="AJY77869.1"/>
    </source>
</evidence>
<evidence type="ECO:0000256" key="9">
    <source>
        <dbReference type="ARBA" id="ARBA00023141"/>
    </source>
</evidence>
<keyword evidence="5 11" id="KW-0808">Transferase</keyword>
<comment type="pathway">
    <text evidence="1 11">Metabolic intermediate biosynthesis; chorismate biosynthesis; chorismate from D-erythrose 4-phosphate and phosphoenolpyruvate: step 5/7.</text>
</comment>
<sequence>MGTGKSTVAKLLSARLGWSLIDVDQEIERMQGRRIADIFSSEGEPFFRKAETEALRHVLQLPEPAVIATGGGAVLAEENRHMMLAGGFVAALTASEERIIERVMHDSARPLLHGDVAGNVRSLLERRRGAYDFAHVRVDTDQLDPSAVADYILARV</sequence>
<feature type="binding site" evidence="11">
    <location>
        <position position="127"/>
    </location>
    <ligand>
        <name>substrate</name>
    </ligand>
</feature>
<evidence type="ECO:0000256" key="10">
    <source>
        <dbReference type="ARBA" id="ARBA00048567"/>
    </source>
</evidence>
<comment type="catalytic activity">
    <reaction evidence="10 11">
        <text>shikimate + ATP = 3-phosphoshikimate + ADP + H(+)</text>
        <dbReference type="Rhea" id="RHEA:13121"/>
        <dbReference type="ChEBI" id="CHEBI:15378"/>
        <dbReference type="ChEBI" id="CHEBI:30616"/>
        <dbReference type="ChEBI" id="CHEBI:36208"/>
        <dbReference type="ChEBI" id="CHEBI:145989"/>
        <dbReference type="ChEBI" id="CHEBI:456216"/>
        <dbReference type="EC" id="2.7.1.71"/>
    </reaction>
</comment>
<dbReference type="PATRIC" id="fig|1126833.4.peg.4380"/>
<dbReference type="HOGENOM" id="CLU_057607_2_2_9"/>
<keyword evidence="11" id="KW-0479">Metal-binding</keyword>
<evidence type="ECO:0000256" key="11">
    <source>
        <dbReference type="HAMAP-Rule" id="MF_00109"/>
    </source>
</evidence>
<comment type="subcellular location">
    <subcellularLocation>
        <location evidence="11">Cytoplasm</location>
    </subcellularLocation>
</comment>
<dbReference type="EMBL" id="CP011058">
    <property type="protein sequence ID" value="AJY77869.1"/>
    <property type="molecule type" value="Genomic_DNA"/>
</dbReference>
<keyword evidence="4 11" id="KW-0028">Amino-acid biosynthesis</keyword>
<proteinExistence type="inferred from homology"/>
<dbReference type="STRING" id="1126833.VN24_19895"/>
<evidence type="ECO:0000256" key="5">
    <source>
        <dbReference type="ARBA" id="ARBA00022679"/>
    </source>
</evidence>
<evidence type="ECO:0000256" key="2">
    <source>
        <dbReference type="ARBA" id="ARBA00006997"/>
    </source>
</evidence>
<dbReference type="PANTHER" id="PTHR21087:SF16">
    <property type="entry name" value="SHIKIMATE KINASE 1, CHLOROPLASTIC"/>
    <property type="match status" value="1"/>
</dbReference>
<gene>
    <name evidence="11" type="primary">aroK</name>
    <name evidence="12" type="ORF">VN24_19895</name>
</gene>
<evidence type="ECO:0000256" key="4">
    <source>
        <dbReference type="ARBA" id="ARBA00022605"/>
    </source>
</evidence>
<dbReference type="OrthoDB" id="9800332at2"/>
<reference evidence="13" key="2">
    <citation type="submission" date="2015-03" db="EMBL/GenBank/DDBJ databases">
        <title>Genome sequence of Paenibacillus beijingensis strain DSM 24997T.</title>
        <authorList>
            <person name="Kwak Y."/>
            <person name="Shin J.-H."/>
        </authorList>
    </citation>
    <scope>NUCLEOTIDE SEQUENCE [LARGE SCALE GENOMIC DNA]</scope>
    <source>
        <strain evidence="13">DSM 24997</strain>
    </source>
</reference>
<dbReference type="SUPFAM" id="SSF52540">
    <property type="entry name" value="P-loop containing nucleoside triphosphate hydrolases"/>
    <property type="match status" value="1"/>
</dbReference>
<dbReference type="AlphaFoldDB" id="A0A0D5NRB0"/>
<protein>
    <recommendedName>
        <fullName evidence="3 11">Shikimate kinase</fullName>
        <shortName evidence="11">SK</shortName>
        <ecNumber evidence="3 11">2.7.1.71</ecNumber>
    </recommendedName>
</protein>
<dbReference type="GO" id="GO:0005524">
    <property type="term" value="F:ATP binding"/>
    <property type="evidence" value="ECO:0007669"/>
    <property type="project" value="UniProtKB-UniRule"/>
</dbReference>
<keyword evidence="7 11" id="KW-0418">Kinase</keyword>
<dbReference type="InterPro" id="IPR023000">
    <property type="entry name" value="Shikimate_kinase_CS"/>
</dbReference>
<organism evidence="12 13">
    <name type="scientific">Paenibacillus beijingensis</name>
    <dbReference type="NCBI Taxonomy" id="1126833"/>
    <lineage>
        <taxon>Bacteria</taxon>
        <taxon>Bacillati</taxon>
        <taxon>Bacillota</taxon>
        <taxon>Bacilli</taxon>
        <taxon>Bacillales</taxon>
        <taxon>Paenibacillaceae</taxon>
        <taxon>Paenibacillus</taxon>
    </lineage>
</organism>
<dbReference type="CDD" id="cd00464">
    <property type="entry name" value="SK"/>
    <property type="match status" value="1"/>
</dbReference>
<feature type="binding site" evidence="11">
    <location>
        <position position="24"/>
    </location>
    <ligand>
        <name>substrate</name>
    </ligand>
</feature>
<feature type="binding site" evidence="11">
    <location>
        <begin position="2"/>
        <end position="7"/>
    </location>
    <ligand>
        <name>ATP</name>
        <dbReference type="ChEBI" id="CHEBI:30616"/>
    </ligand>
</feature>
<keyword evidence="11" id="KW-0963">Cytoplasm</keyword>
<dbReference type="PANTHER" id="PTHR21087">
    <property type="entry name" value="SHIKIMATE KINASE"/>
    <property type="match status" value="1"/>
</dbReference>
<evidence type="ECO:0000256" key="3">
    <source>
        <dbReference type="ARBA" id="ARBA00012154"/>
    </source>
</evidence>
<keyword evidence="6 11" id="KW-0547">Nucleotide-binding</keyword>
<dbReference type="GO" id="GO:0009073">
    <property type="term" value="P:aromatic amino acid family biosynthetic process"/>
    <property type="evidence" value="ECO:0007669"/>
    <property type="project" value="UniProtKB-KW"/>
</dbReference>
<dbReference type="Gene3D" id="3.40.50.300">
    <property type="entry name" value="P-loop containing nucleotide triphosphate hydrolases"/>
    <property type="match status" value="1"/>
</dbReference>
<dbReference type="InterPro" id="IPR027417">
    <property type="entry name" value="P-loop_NTPase"/>
</dbReference>
<comment type="caution">
    <text evidence="11">Lacks conserved residue(s) required for the propagation of feature annotation.</text>
</comment>
<dbReference type="UniPathway" id="UPA00053">
    <property type="reaction ID" value="UER00088"/>
</dbReference>
<dbReference type="GO" id="GO:0005829">
    <property type="term" value="C:cytosol"/>
    <property type="evidence" value="ECO:0007669"/>
    <property type="project" value="TreeGrafter"/>
</dbReference>
<dbReference type="PRINTS" id="PR01100">
    <property type="entry name" value="SHIKIMTKNASE"/>
</dbReference>
<dbReference type="InterPro" id="IPR031322">
    <property type="entry name" value="Shikimate/glucono_kinase"/>
</dbReference>
<accession>A0A0D5NRB0</accession>
<evidence type="ECO:0000256" key="6">
    <source>
        <dbReference type="ARBA" id="ARBA00022741"/>
    </source>
</evidence>
<keyword evidence="13" id="KW-1185">Reference proteome</keyword>
<comment type="function">
    <text evidence="11">Catalyzes the specific phosphorylation of the 3-hydroxyl group of shikimic acid using ATP as a cosubstrate.</text>
</comment>
<comment type="cofactor">
    <cofactor evidence="11">
        <name>Mg(2+)</name>
        <dbReference type="ChEBI" id="CHEBI:18420"/>
    </cofactor>
    <text evidence="11">Binds 1 Mg(2+) ion per subunit.</text>
</comment>
<keyword evidence="8 11" id="KW-0067">ATP-binding</keyword>
<dbReference type="PROSITE" id="PS01128">
    <property type="entry name" value="SHIKIMATE_KINASE"/>
    <property type="match status" value="1"/>
</dbReference>
<feature type="binding site" evidence="11">
    <location>
        <position position="48"/>
    </location>
    <ligand>
        <name>substrate</name>
    </ligand>
</feature>
<comment type="subunit">
    <text evidence="11">Monomer.</text>
</comment>
<keyword evidence="9 11" id="KW-0057">Aromatic amino acid biosynthesis</keyword>
<evidence type="ECO:0000256" key="8">
    <source>
        <dbReference type="ARBA" id="ARBA00022840"/>
    </source>
</evidence>
<evidence type="ECO:0000313" key="13">
    <source>
        <dbReference type="Proteomes" id="UP000032633"/>
    </source>
</evidence>
<dbReference type="InterPro" id="IPR000623">
    <property type="entry name" value="Shikimate_kinase/TSH1"/>
</dbReference>
<evidence type="ECO:0000256" key="1">
    <source>
        <dbReference type="ARBA" id="ARBA00004842"/>
    </source>
</evidence>
<dbReference type="GO" id="GO:0008652">
    <property type="term" value="P:amino acid biosynthetic process"/>
    <property type="evidence" value="ECO:0007669"/>
    <property type="project" value="UniProtKB-KW"/>
</dbReference>
<reference evidence="12 13" key="1">
    <citation type="journal article" date="2015" name="J. Biotechnol.">
        <title>Complete genome sequence of Paenibacillus beijingensis 7188(T) (=DSM 24997(T)), a novel rhizobacterium from jujube garden soil.</title>
        <authorList>
            <person name="Kwak Y."/>
            <person name="Shin J.H."/>
        </authorList>
    </citation>
    <scope>NUCLEOTIDE SEQUENCE [LARGE SCALE GENOMIC DNA]</scope>
    <source>
        <strain evidence="12 13">DSM 24997</strain>
    </source>
</reference>
<dbReference type="EC" id="2.7.1.71" evidence="3 11"/>